<gene>
    <name evidence="2" type="ORF">DFP72DRAFT_823047</name>
</gene>
<dbReference type="EMBL" id="JACGCI010000091">
    <property type="protein sequence ID" value="KAF6746553.1"/>
    <property type="molecule type" value="Genomic_DNA"/>
</dbReference>
<evidence type="ECO:0000259" key="1">
    <source>
        <dbReference type="Pfam" id="PF12770"/>
    </source>
</evidence>
<feature type="domain" description="CHAT" evidence="1">
    <location>
        <begin position="4"/>
        <end position="155"/>
    </location>
</feature>
<proteinExistence type="predicted"/>
<sequence>MGDFSSVHMACHASQNAADPLRSRFFMHNRQFVRATGSHRWLKCVEFQVAFLSACQASTGEETLSDEAVHLAAGMLAAGYRRVVATMWSIGDAPAQEVAKDFYEYLWSQKEDNIDTTFDGTLSAYAIHHAVQRLRLRLDNTERSLLTWIPYVHFGY</sequence>
<protein>
    <submittedName>
        <fullName evidence="2">CHAT domain-containing protein</fullName>
    </submittedName>
</protein>
<dbReference type="OrthoDB" id="9991317at2759"/>
<keyword evidence="3" id="KW-1185">Reference proteome</keyword>
<name>A0A8H6LWJ1_9AGAR</name>
<reference evidence="2 3" key="1">
    <citation type="submission" date="2020-07" db="EMBL/GenBank/DDBJ databases">
        <title>Comparative genomics of pyrophilous fungi reveals a link between fire events and developmental genes.</title>
        <authorList>
            <consortium name="DOE Joint Genome Institute"/>
            <person name="Steindorff A.S."/>
            <person name="Carver A."/>
            <person name="Calhoun S."/>
            <person name="Stillman K."/>
            <person name="Liu H."/>
            <person name="Lipzen A."/>
            <person name="Pangilinan J."/>
            <person name="Labutti K."/>
            <person name="Bruns T.D."/>
            <person name="Grigoriev I.V."/>
        </authorList>
    </citation>
    <scope>NUCLEOTIDE SEQUENCE [LARGE SCALE GENOMIC DNA]</scope>
    <source>
        <strain evidence="2 3">CBS 144469</strain>
    </source>
</reference>
<dbReference type="InterPro" id="IPR024983">
    <property type="entry name" value="CHAT_dom"/>
</dbReference>
<dbReference type="Proteomes" id="UP000521943">
    <property type="component" value="Unassembled WGS sequence"/>
</dbReference>
<dbReference type="Pfam" id="PF12770">
    <property type="entry name" value="CHAT"/>
    <property type="match status" value="1"/>
</dbReference>
<organism evidence="2 3">
    <name type="scientific">Ephemerocybe angulata</name>
    <dbReference type="NCBI Taxonomy" id="980116"/>
    <lineage>
        <taxon>Eukaryota</taxon>
        <taxon>Fungi</taxon>
        <taxon>Dikarya</taxon>
        <taxon>Basidiomycota</taxon>
        <taxon>Agaricomycotina</taxon>
        <taxon>Agaricomycetes</taxon>
        <taxon>Agaricomycetidae</taxon>
        <taxon>Agaricales</taxon>
        <taxon>Agaricineae</taxon>
        <taxon>Psathyrellaceae</taxon>
        <taxon>Ephemerocybe</taxon>
    </lineage>
</organism>
<evidence type="ECO:0000313" key="2">
    <source>
        <dbReference type="EMBL" id="KAF6746553.1"/>
    </source>
</evidence>
<dbReference type="AlphaFoldDB" id="A0A8H6LWJ1"/>
<evidence type="ECO:0000313" key="3">
    <source>
        <dbReference type="Proteomes" id="UP000521943"/>
    </source>
</evidence>
<accession>A0A8H6LWJ1</accession>
<comment type="caution">
    <text evidence="2">The sequence shown here is derived from an EMBL/GenBank/DDBJ whole genome shotgun (WGS) entry which is preliminary data.</text>
</comment>